<dbReference type="EMBL" id="KI517408">
    <property type="protein sequence ID" value="ESQ49930.1"/>
    <property type="molecule type" value="Genomic_DNA"/>
</dbReference>
<dbReference type="KEGG" id="eus:EUTSA_v10021762mg"/>
<accession>V4LHC3</accession>
<evidence type="ECO:0000256" key="2">
    <source>
        <dbReference type="SAM" id="SignalP"/>
    </source>
</evidence>
<keyword evidence="2" id="KW-0732">Signal</keyword>
<dbReference type="OMA" id="KSEMMLT"/>
<reference evidence="3 4" key="1">
    <citation type="journal article" date="2013" name="Front. Plant Sci.">
        <title>The Reference Genome of the Halophytic Plant Eutrema salsugineum.</title>
        <authorList>
            <person name="Yang R."/>
            <person name="Jarvis D.E."/>
            <person name="Chen H."/>
            <person name="Beilstein M.A."/>
            <person name="Grimwood J."/>
            <person name="Jenkins J."/>
            <person name="Shu S."/>
            <person name="Prochnik S."/>
            <person name="Xin M."/>
            <person name="Ma C."/>
            <person name="Schmutz J."/>
            <person name="Wing R.A."/>
            <person name="Mitchell-Olds T."/>
            <person name="Schumaker K.S."/>
            <person name="Wang X."/>
        </authorList>
    </citation>
    <scope>NUCLEOTIDE SEQUENCE [LARGE SCALE GENOMIC DNA]</scope>
</reference>
<feature type="chain" id="PRO_5004721874" evidence="2">
    <location>
        <begin position="23"/>
        <end position="129"/>
    </location>
</feature>
<name>V4LHC3_EUTSA</name>
<proteinExistence type="predicted"/>
<dbReference type="Proteomes" id="UP000030689">
    <property type="component" value="Unassembled WGS sequence"/>
</dbReference>
<evidence type="ECO:0000313" key="4">
    <source>
        <dbReference type="Proteomes" id="UP000030689"/>
    </source>
</evidence>
<dbReference type="OrthoDB" id="1065087at2759"/>
<feature type="signal peptide" evidence="2">
    <location>
        <begin position="1"/>
        <end position="22"/>
    </location>
</feature>
<evidence type="ECO:0000256" key="1">
    <source>
        <dbReference type="SAM" id="Coils"/>
    </source>
</evidence>
<evidence type="ECO:0000313" key="3">
    <source>
        <dbReference type="EMBL" id="ESQ49930.1"/>
    </source>
</evidence>
<feature type="coiled-coil region" evidence="1">
    <location>
        <begin position="30"/>
        <end position="68"/>
    </location>
</feature>
<dbReference type="eggNOG" id="ENOG502R39D">
    <property type="taxonomic scope" value="Eukaryota"/>
</dbReference>
<dbReference type="Gramene" id="ESQ49930">
    <property type="protein sequence ID" value="ESQ49930"/>
    <property type="gene ID" value="EUTSA_v10021762mg"/>
</dbReference>
<keyword evidence="4" id="KW-1185">Reference proteome</keyword>
<protein>
    <submittedName>
        <fullName evidence="3">Uncharacterized protein</fullName>
    </submittedName>
</protein>
<gene>
    <name evidence="3" type="ORF">EUTSA_v10021762mg</name>
</gene>
<sequence>MAKISFVLLIVALIAFLHVSEANRSIKLDEQVLENDLHEARDLIEEDLKEKETNIKNLETEVSMLTKSEMMLIQLGEAYKSGKSLEPFGKRLKKFNRRIKQAPEELRYVSVIRSILKDLGLNGGRDQDD</sequence>
<organism evidence="3 4">
    <name type="scientific">Eutrema salsugineum</name>
    <name type="common">Saltwater cress</name>
    <name type="synonym">Sisymbrium salsugineum</name>
    <dbReference type="NCBI Taxonomy" id="72664"/>
    <lineage>
        <taxon>Eukaryota</taxon>
        <taxon>Viridiplantae</taxon>
        <taxon>Streptophyta</taxon>
        <taxon>Embryophyta</taxon>
        <taxon>Tracheophyta</taxon>
        <taxon>Spermatophyta</taxon>
        <taxon>Magnoliopsida</taxon>
        <taxon>eudicotyledons</taxon>
        <taxon>Gunneridae</taxon>
        <taxon>Pentapetalae</taxon>
        <taxon>rosids</taxon>
        <taxon>malvids</taxon>
        <taxon>Brassicales</taxon>
        <taxon>Brassicaceae</taxon>
        <taxon>Eutremeae</taxon>
        <taxon>Eutrema</taxon>
    </lineage>
</organism>
<keyword evidence="1" id="KW-0175">Coiled coil</keyword>
<dbReference type="AlphaFoldDB" id="V4LHC3"/>